<feature type="transmembrane region" description="Helical" evidence="1">
    <location>
        <begin position="21"/>
        <end position="43"/>
    </location>
</feature>
<reference evidence="2 3" key="1">
    <citation type="submission" date="2016-10" db="EMBL/GenBank/DDBJ databases">
        <authorList>
            <person name="de Groot N.N."/>
        </authorList>
    </citation>
    <scope>NUCLEOTIDE SEQUENCE [LARGE SCALE GENOMIC DNA]</scope>
    <source>
        <strain evidence="2 3">KH2T6</strain>
    </source>
</reference>
<proteinExistence type="predicted"/>
<dbReference type="EMBL" id="FOAT01000004">
    <property type="protein sequence ID" value="SEK65382.1"/>
    <property type="molecule type" value="Genomic_DNA"/>
</dbReference>
<evidence type="ECO:0000256" key="1">
    <source>
        <dbReference type="SAM" id="Phobius"/>
    </source>
</evidence>
<organism evidence="2 3">
    <name type="scientific">Ruminococcus albus</name>
    <dbReference type="NCBI Taxonomy" id="1264"/>
    <lineage>
        <taxon>Bacteria</taxon>
        <taxon>Bacillati</taxon>
        <taxon>Bacillota</taxon>
        <taxon>Clostridia</taxon>
        <taxon>Eubacteriales</taxon>
        <taxon>Oscillospiraceae</taxon>
        <taxon>Ruminococcus</taxon>
    </lineage>
</organism>
<keyword evidence="1" id="KW-0812">Transmembrane</keyword>
<evidence type="ECO:0000313" key="3">
    <source>
        <dbReference type="Proteomes" id="UP000186015"/>
    </source>
</evidence>
<dbReference type="RefSeq" id="WP_074831319.1">
    <property type="nucleotide sequence ID" value="NZ_FOAT01000004.1"/>
</dbReference>
<accession>A0A1H7ITX0</accession>
<sequence>MPIKIKRPELKPREKSFCVSTLLCTVISVLFTVELFTMMRRILETESKVMTCAVFAGYLLFFTMCIVCLCKGASAYKYEDSMGALGKSLIYSVLIVICLINLRFALAMVFYVFGKGNIADKIMDKDHQTFITEQFVPWMAMFIGLLLADVMGIYSAWKLIKYQKK</sequence>
<feature type="transmembrane region" description="Helical" evidence="1">
    <location>
        <begin position="88"/>
        <end position="113"/>
    </location>
</feature>
<keyword evidence="1" id="KW-1133">Transmembrane helix</keyword>
<dbReference type="AlphaFoldDB" id="A0A1H7ITX0"/>
<gene>
    <name evidence="2" type="ORF">SAMN05216469_10478</name>
</gene>
<dbReference type="OrthoDB" id="1820454at2"/>
<keyword evidence="1" id="KW-0472">Membrane</keyword>
<evidence type="ECO:0000313" key="2">
    <source>
        <dbReference type="EMBL" id="SEK65382.1"/>
    </source>
</evidence>
<feature type="transmembrane region" description="Helical" evidence="1">
    <location>
        <begin position="55"/>
        <end position="76"/>
    </location>
</feature>
<name>A0A1H7ITX0_RUMAL</name>
<dbReference type="Proteomes" id="UP000186015">
    <property type="component" value="Unassembled WGS sequence"/>
</dbReference>
<protein>
    <submittedName>
        <fullName evidence="2">Uncharacterized protein</fullName>
    </submittedName>
</protein>
<feature type="transmembrane region" description="Helical" evidence="1">
    <location>
        <begin position="135"/>
        <end position="157"/>
    </location>
</feature>